<dbReference type="STRING" id="1354304.XPG1_1850"/>
<dbReference type="OrthoDB" id="5688063at2"/>
<dbReference type="KEGG" id="xpo:XPG1_1850"/>
<dbReference type="Gene3D" id="3.15.10.40">
    <property type="entry name" value="Uncharacterised protein PF07273, DUF1439"/>
    <property type="match status" value="1"/>
</dbReference>
<sequence>MRRFFLGAMLILVGFISGCDQFKEVSINEGLLNEYLLKKVHYQKQISLPGMTTAKITLGELTSQIGRQDPEKMELSALANVQLVSLFGNVQADMHLTMRARPIFDPQKGAIFIHGLEIISYQATPEKMTAPINALLPYLNTSLSEFFNTHPVYTLNPEKSKAEAMAAKLAKGLTLKPGKLVIDLTQ</sequence>
<dbReference type="EMBL" id="FO704551">
    <property type="protein sequence ID" value="CDG21505.1"/>
    <property type="molecule type" value="Genomic_DNA"/>
</dbReference>
<organism evidence="1 2">
    <name type="scientific">Xenorhabdus poinarii G6</name>
    <dbReference type="NCBI Taxonomy" id="1354304"/>
    <lineage>
        <taxon>Bacteria</taxon>
        <taxon>Pseudomonadati</taxon>
        <taxon>Pseudomonadota</taxon>
        <taxon>Gammaproteobacteria</taxon>
        <taxon>Enterobacterales</taxon>
        <taxon>Morganellaceae</taxon>
        <taxon>Xenorhabdus</taxon>
    </lineage>
</organism>
<dbReference type="HOGENOM" id="CLU_105009_0_0_6"/>
<reference evidence="1 2" key="1">
    <citation type="submission" date="2013-07" db="EMBL/GenBank/DDBJ databases">
        <authorList>
            <person name="Genoscope - CEA"/>
        </authorList>
    </citation>
    <scope>NUCLEOTIDE SEQUENCE [LARGE SCALE GENOMIC DNA]</scope>
    <source>
        <strain evidence="1 2">G6</strain>
    </source>
</reference>
<proteinExistence type="predicted"/>
<keyword evidence="1" id="KW-0449">Lipoprotein</keyword>
<dbReference type="Proteomes" id="UP000032735">
    <property type="component" value="Chromosome"/>
</dbReference>
<gene>
    <name evidence="1" type="primary">yceB</name>
    <name evidence="1" type="ORF">XPG1_1850</name>
</gene>
<accession>A0A068R5U8</accession>
<evidence type="ECO:0000313" key="1">
    <source>
        <dbReference type="EMBL" id="CDG21505.1"/>
    </source>
</evidence>
<protein>
    <submittedName>
        <fullName evidence="1">Uncharacterized lipoprotein yceB</fullName>
    </submittedName>
</protein>
<name>A0A068R5U8_9GAMM</name>
<dbReference type="PROSITE" id="PS51257">
    <property type="entry name" value="PROKAR_LIPOPROTEIN"/>
    <property type="match status" value="1"/>
</dbReference>
<dbReference type="Pfam" id="PF07273">
    <property type="entry name" value="DUF1439"/>
    <property type="match status" value="1"/>
</dbReference>
<keyword evidence="2" id="KW-1185">Reference proteome</keyword>
<dbReference type="InterPro" id="IPR010835">
    <property type="entry name" value="DUF1439"/>
</dbReference>
<dbReference type="AlphaFoldDB" id="A0A068R5U8"/>
<evidence type="ECO:0000313" key="2">
    <source>
        <dbReference type="Proteomes" id="UP000032735"/>
    </source>
</evidence>
<dbReference type="RefSeq" id="WP_045958690.1">
    <property type="nucleotide sequence ID" value="NZ_FO704551.1"/>
</dbReference>
<dbReference type="NCBIfam" id="NF007894">
    <property type="entry name" value="PRK10598.1"/>
    <property type="match status" value="1"/>
</dbReference>